<feature type="transmembrane region" description="Helical" evidence="1">
    <location>
        <begin position="245"/>
        <end position="267"/>
    </location>
</feature>
<gene>
    <name evidence="2" type="ORF">tinsulaeT_02910</name>
</gene>
<feature type="transmembrane region" description="Helical" evidence="1">
    <location>
        <begin position="174"/>
        <end position="193"/>
    </location>
</feature>
<keyword evidence="1" id="KW-1133">Transmembrane helix</keyword>
<keyword evidence="1" id="KW-0812">Transmembrane</keyword>
<proteinExistence type="predicted"/>
<accession>A0ABQ6GQI5</accession>
<keyword evidence="3" id="KW-1185">Reference proteome</keyword>
<dbReference type="RefSeq" id="WP_284242755.1">
    <property type="nucleotide sequence ID" value="NZ_BSST01000001.1"/>
</dbReference>
<protein>
    <submittedName>
        <fullName evidence="2">Uncharacterized protein</fullName>
    </submittedName>
</protein>
<feature type="transmembrane region" description="Helical" evidence="1">
    <location>
        <begin position="63"/>
        <end position="82"/>
    </location>
</feature>
<organism evidence="2 3">
    <name type="scientific">Thalassotalea insulae</name>
    <dbReference type="NCBI Taxonomy" id="2056778"/>
    <lineage>
        <taxon>Bacteria</taxon>
        <taxon>Pseudomonadati</taxon>
        <taxon>Pseudomonadota</taxon>
        <taxon>Gammaproteobacteria</taxon>
        <taxon>Alteromonadales</taxon>
        <taxon>Colwelliaceae</taxon>
        <taxon>Thalassotalea</taxon>
    </lineage>
</organism>
<comment type="caution">
    <text evidence="2">The sequence shown here is derived from an EMBL/GenBank/DDBJ whole genome shotgun (WGS) entry which is preliminary data.</text>
</comment>
<name>A0ABQ6GQI5_9GAMM</name>
<evidence type="ECO:0000256" key="1">
    <source>
        <dbReference type="SAM" id="Phobius"/>
    </source>
</evidence>
<feature type="transmembrane region" description="Helical" evidence="1">
    <location>
        <begin position="94"/>
        <end position="112"/>
    </location>
</feature>
<reference evidence="2 3" key="1">
    <citation type="submission" date="2023-03" db="EMBL/GenBank/DDBJ databases">
        <title>Draft genome sequence of Thalassotalea insulae KCTC 62186T.</title>
        <authorList>
            <person name="Sawabe T."/>
        </authorList>
    </citation>
    <scope>NUCLEOTIDE SEQUENCE [LARGE SCALE GENOMIC DNA]</scope>
    <source>
        <strain evidence="2 3">KCTC 62186</strain>
    </source>
</reference>
<feature type="transmembrane region" description="Helical" evidence="1">
    <location>
        <begin position="6"/>
        <end position="22"/>
    </location>
</feature>
<dbReference type="Proteomes" id="UP001157186">
    <property type="component" value="Unassembled WGS sequence"/>
</dbReference>
<sequence>MAISIIIFAVFISQIWLLSYYYPKQVTSRISYVLEHYTPQEYPKLYPEPPEKILKIKATYLRLNYLGILIGLIIVSYFGFIVEDFNNHLNVLDDIPLLYGMLQYTPVIYLELRGRQQLKLMRKLNKITNRSAELQPRRLFNYIEKKYLVFAVSVYLIFVIFTLITSQFTFNAELGIKLVTVTGINILFIMLGAQNLYGKKRDPLQNHEDREKQIQFTLQSFVFISIFMTIYIMAHSWLNQHQLNYVEIIVNSLYFQVIAIYSLGLLIKRFNIKNVNFDAYRENHNAA</sequence>
<evidence type="ECO:0000313" key="2">
    <source>
        <dbReference type="EMBL" id="GLX76951.1"/>
    </source>
</evidence>
<dbReference type="EMBL" id="BSST01000001">
    <property type="protein sequence ID" value="GLX76951.1"/>
    <property type="molecule type" value="Genomic_DNA"/>
</dbReference>
<evidence type="ECO:0000313" key="3">
    <source>
        <dbReference type="Proteomes" id="UP001157186"/>
    </source>
</evidence>
<feature type="transmembrane region" description="Helical" evidence="1">
    <location>
        <begin position="214"/>
        <end position="233"/>
    </location>
</feature>
<keyword evidence="1" id="KW-0472">Membrane</keyword>
<feature type="transmembrane region" description="Helical" evidence="1">
    <location>
        <begin position="147"/>
        <end position="168"/>
    </location>
</feature>